<name>A0A0R1YCJ3_9LACO</name>
<evidence type="ECO:0000259" key="2">
    <source>
        <dbReference type="Pfam" id="PF03217"/>
    </source>
</evidence>
<dbReference type="STRING" id="1423754.FC39_GL000844"/>
<dbReference type="EMBL" id="AZGI01000028">
    <property type="protein sequence ID" value="KRM40109.1"/>
    <property type="molecule type" value="Genomic_DNA"/>
</dbReference>
<dbReference type="InterPro" id="IPR024968">
    <property type="entry name" value="SlpA_C_lactobacillus"/>
</dbReference>
<feature type="chain" id="PRO_5039300026" evidence="1">
    <location>
        <begin position="25"/>
        <end position="392"/>
    </location>
</feature>
<dbReference type="RefSeq" id="WP_025080902.1">
    <property type="nucleotide sequence ID" value="NZ_AZGI01000028.1"/>
</dbReference>
<feature type="domain" description="S-layer protein C-terminal" evidence="2">
    <location>
        <begin position="62"/>
        <end position="96"/>
    </location>
</feature>
<feature type="domain" description="S-layer protein C-terminal" evidence="2">
    <location>
        <begin position="204"/>
        <end position="257"/>
    </location>
</feature>
<feature type="signal peptide" evidence="1">
    <location>
        <begin position="1"/>
        <end position="24"/>
    </location>
</feature>
<comment type="caution">
    <text evidence="3">The sequence shown here is derived from an EMBL/GenBank/DDBJ whole genome shotgun (WGS) entry which is preliminary data.</text>
</comment>
<dbReference type="Proteomes" id="UP000051223">
    <property type="component" value="Unassembled WGS sequence"/>
</dbReference>
<dbReference type="AlphaFoldDB" id="A0A0R1YCJ3"/>
<feature type="domain" description="S-layer protein C-terminal" evidence="2">
    <location>
        <begin position="264"/>
        <end position="289"/>
    </location>
</feature>
<organism evidence="3 4">
    <name type="scientific">Lactobacillus hamsteri DSM 5661 = JCM 6256</name>
    <dbReference type="NCBI Taxonomy" id="1423754"/>
    <lineage>
        <taxon>Bacteria</taxon>
        <taxon>Bacillati</taxon>
        <taxon>Bacillota</taxon>
        <taxon>Bacilli</taxon>
        <taxon>Lactobacillales</taxon>
        <taxon>Lactobacillaceae</taxon>
        <taxon>Lactobacillus</taxon>
    </lineage>
</organism>
<accession>A0A0R1YCJ3</accession>
<keyword evidence="4" id="KW-1185">Reference proteome</keyword>
<dbReference type="Pfam" id="PF03217">
    <property type="entry name" value="SlpA"/>
    <property type="match status" value="4"/>
</dbReference>
<reference evidence="3 4" key="1">
    <citation type="journal article" date="2015" name="Genome Announc.">
        <title>Expanding the biotechnology potential of lactobacilli through comparative genomics of 213 strains and associated genera.</title>
        <authorList>
            <person name="Sun Z."/>
            <person name="Harris H.M."/>
            <person name="McCann A."/>
            <person name="Guo C."/>
            <person name="Argimon S."/>
            <person name="Zhang W."/>
            <person name="Yang X."/>
            <person name="Jeffery I.B."/>
            <person name="Cooney J.C."/>
            <person name="Kagawa T.F."/>
            <person name="Liu W."/>
            <person name="Song Y."/>
            <person name="Salvetti E."/>
            <person name="Wrobel A."/>
            <person name="Rasinkangas P."/>
            <person name="Parkhill J."/>
            <person name="Rea M.C."/>
            <person name="O'Sullivan O."/>
            <person name="Ritari J."/>
            <person name="Douillard F.P."/>
            <person name="Paul Ross R."/>
            <person name="Yang R."/>
            <person name="Briner A.E."/>
            <person name="Felis G.E."/>
            <person name="de Vos W.M."/>
            <person name="Barrangou R."/>
            <person name="Klaenhammer T.R."/>
            <person name="Caufield P.W."/>
            <person name="Cui Y."/>
            <person name="Zhang H."/>
            <person name="O'Toole P.W."/>
        </authorList>
    </citation>
    <scope>NUCLEOTIDE SEQUENCE [LARGE SCALE GENOMIC DNA]</scope>
    <source>
        <strain evidence="3 4">DSM 5661</strain>
    </source>
</reference>
<dbReference type="PATRIC" id="fig|1423754.3.peg.866"/>
<protein>
    <submittedName>
        <fullName evidence="3">Surface layer protein</fullName>
    </submittedName>
</protein>
<evidence type="ECO:0000256" key="1">
    <source>
        <dbReference type="SAM" id="SignalP"/>
    </source>
</evidence>
<proteinExistence type="predicted"/>
<dbReference type="OrthoDB" id="2318088at2"/>
<evidence type="ECO:0000313" key="4">
    <source>
        <dbReference type="Proteomes" id="UP000051223"/>
    </source>
</evidence>
<dbReference type="eggNOG" id="ENOG5030GKE">
    <property type="taxonomic scope" value="Bacteria"/>
</dbReference>
<gene>
    <name evidence="3" type="ORF">FC39_GL000844</name>
</gene>
<sequence length="392" mass="43846">MNLKKITICSVALTLAVAPVISNVNNIDSASTMTVKAATSQQGKIKLVKNIDYTGSALPIPVYNSNGKEITNYKKINGDTTLKFYGKPVILKGQKYNIENPFPPVTINGSNYVSLGDNGYIKQKNLGSFNPKTETVSLVRNSYVYDVNGKRLKSYRSGKAYIKAHTPFRYVGKTSYYLPQAYFRIGTNAYIRASYVSQMNGKSILTLNSNTYIYDKNGKRIKNFNGQSKLLKESVVTTTSKVRDATSSSQYYFYKNNKNSSTAKSTFATKKIKGQDYFAIGNGGYIKAANVITANGMILFNKGPITVTLPRQLTIYNSKFKETSKILKAGTKVKLSKTIYDNSLSDPQLYFKISGKDQYLYWGDAGEYPDRAANYDPNYNQGYSFSFRQFME</sequence>
<evidence type="ECO:0000313" key="3">
    <source>
        <dbReference type="EMBL" id="KRM40109.1"/>
    </source>
</evidence>
<keyword evidence="1" id="KW-0732">Signal</keyword>
<feature type="domain" description="S-layer protein C-terminal" evidence="2">
    <location>
        <begin position="132"/>
        <end position="194"/>
    </location>
</feature>